<evidence type="ECO:0000256" key="2">
    <source>
        <dbReference type="SAM" id="Phobius"/>
    </source>
</evidence>
<sequence>MKKRLAGFLLCAIMLFSPVTLLRLSAAVGNDFLSVADGIIAWKKADNRSVNGCYLINEAYLELAGTTPGDWYPIGLGRLGIADNYAGYLAVIRDRVEERYSQPGKLSAAKATEWHRISLAILAMGGDPTDIGTDADGNPINLIADGTYDRGKTTPLGRQGINGWIWGLITLDSMRYDIPKGAYYTRDDIIIGILRQQLPDGGFALSGKTSDPDITAMALQALAPYYNSEKKYTYKQKSLGQEVTKAVYQVTEEALDCLSAMQLDTGDFASWGTENVESTDQVVVALCCLGIDPLKDERFIKNGKTLLDGILKYRMSDGGFVHSYAYDPDNPTSHPDKSNSMAGEQTLYTMAALWRQSMGMRTLYDFREEQSKALKQRISDLETGISAVTASADRTALEELLTAFYSLPEGERSYVKGYRRLSEAAVSAGIDIDRIADTTEVIESPKDGQNDSVLLYFTDSDRKAADGLPERLTTEQYVTVTTLLDKLRQCGDFDGKDAYLEKLSKAKADIAAIQTEIDSINADIRARLYPFTNMTLKDRKTVNSIVGRYNALSEYDRAKIERWEDVVKTKTQLDNILRGIVIGVVLSVTAAVAAVFLVRRIRKKRRSKEKAMEELAAQYENEDG</sequence>
<evidence type="ECO:0000256" key="3">
    <source>
        <dbReference type="SAM" id="SignalP"/>
    </source>
</evidence>
<proteinExistence type="predicted"/>
<feature type="coiled-coil region" evidence="1">
    <location>
        <begin position="496"/>
        <end position="523"/>
    </location>
</feature>
<comment type="caution">
    <text evidence="4">The sequence shown here is derived from an EMBL/GenBank/DDBJ whole genome shotgun (WGS) entry which is preliminary data.</text>
</comment>
<dbReference type="CDD" id="cd00688">
    <property type="entry name" value="ISOPREN_C2_like"/>
    <property type="match status" value="1"/>
</dbReference>
<keyword evidence="2" id="KW-1133">Transmembrane helix</keyword>
<feature type="signal peptide" evidence="3">
    <location>
        <begin position="1"/>
        <end position="26"/>
    </location>
</feature>
<reference evidence="4 5" key="1">
    <citation type="submission" date="2022-03" db="EMBL/GenBank/DDBJ databases">
        <title>Metagenome-assembled genomes from swine fecal metagenomes.</title>
        <authorList>
            <person name="Holman D.B."/>
            <person name="Kommadath A."/>
        </authorList>
    </citation>
    <scope>NUCLEOTIDE SEQUENCE [LARGE SCALE GENOMIC DNA]</scope>
    <source>
        <strain evidence="4">SUG147</strain>
    </source>
</reference>
<evidence type="ECO:0000313" key="5">
    <source>
        <dbReference type="Proteomes" id="UP001139365"/>
    </source>
</evidence>
<name>A0AAE3FF08_9BACT</name>
<dbReference type="Gene3D" id="1.50.10.20">
    <property type="match status" value="1"/>
</dbReference>
<accession>A0AAE3FF08</accession>
<feature type="chain" id="PRO_5041915108" evidence="3">
    <location>
        <begin position="27"/>
        <end position="624"/>
    </location>
</feature>
<keyword evidence="1" id="KW-0175">Coiled coil</keyword>
<gene>
    <name evidence="4" type="ORF">MR241_02440</name>
</gene>
<dbReference type="EMBL" id="JALEMU010000042">
    <property type="protein sequence ID" value="MCI5755136.1"/>
    <property type="molecule type" value="Genomic_DNA"/>
</dbReference>
<dbReference type="Proteomes" id="UP001139365">
    <property type="component" value="Unassembled WGS sequence"/>
</dbReference>
<keyword evidence="2" id="KW-0472">Membrane</keyword>
<feature type="transmembrane region" description="Helical" evidence="2">
    <location>
        <begin position="576"/>
        <end position="598"/>
    </location>
</feature>
<organism evidence="4 5">
    <name type="scientific">Candidatus Colimorpha enterica</name>
    <dbReference type="NCBI Taxonomy" id="3083063"/>
    <lineage>
        <taxon>Bacteria</taxon>
        <taxon>Pseudomonadati</taxon>
        <taxon>Bacteroidota</taxon>
        <taxon>Bacteroidia</taxon>
        <taxon>Bacteroidales</taxon>
        <taxon>Candidatus Colimorpha</taxon>
    </lineage>
</organism>
<dbReference type="InterPro" id="IPR008930">
    <property type="entry name" value="Terpenoid_cyclase/PrenylTrfase"/>
</dbReference>
<dbReference type="AlphaFoldDB" id="A0AAE3FF08"/>
<keyword evidence="2" id="KW-0812">Transmembrane</keyword>
<protein>
    <submittedName>
        <fullName evidence="4">Terpene cyclase/mutase family protein</fullName>
    </submittedName>
</protein>
<keyword evidence="3" id="KW-0732">Signal</keyword>
<evidence type="ECO:0000256" key="1">
    <source>
        <dbReference type="SAM" id="Coils"/>
    </source>
</evidence>
<dbReference type="SUPFAM" id="SSF48239">
    <property type="entry name" value="Terpenoid cyclases/Protein prenyltransferases"/>
    <property type="match status" value="1"/>
</dbReference>
<evidence type="ECO:0000313" key="4">
    <source>
        <dbReference type="EMBL" id="MCI5755136.1"/>
    </source>
</evidence>